<proteinExistence type="predicted"/>
<organism evidence="1 2">
    <name type="scientific">Racocetra persica</name>
    <dbReference type="NCBI Taxonomy" id="160502"/>
    <lineage>
        <taxon>Eukaryota</taxon>
        <taxon>Fungi</taxon>
        <taxon>Fungi incertae sedis</taxon>
        <taxon>Mucoromycota</taxon>
        <taxon>Glomeromycotina</taxon>
        <taxon>Glomeromycetes</taxon>
        <taxon>Diversisporales</taxon>
        <taxon>Gigasporaceae</taxon>
        <taxon>Racocetra</taxon>
    </lineage>
</organism>
<evidence type="ECO:0000313" key="1">
    <source>
        <dbReference type="EMBL" id="CAG8826921.1"/>
    </source>
</evidence>
<sequence length="96" mass="11512">YLDEENKILLLIGGNTIQVWYDRNKKKRTLEFIMVIRDMNSDAMDDNEIKKIEYEIKEIEYTIKRFKISIQHKDSNSPFPNEMEDENDVIKVVKEA</sequence>
<name>A0ACA9S4I7_9GLOM</name>
<accession>A0ACA9S4I7</accession>
<protein>
    <submittedName>
        <fullName evidence="1">1377_t:CDS:1</fullName>
    </submittedName>
</protein>
<feature type="non-terminal residue" evidence="1">
    <location>
        <position position="96"/>
    </location>
</feature>
<comment type="caution">
    <text evidence="1">The sequence shown here is derived from an EMBL/GenBank/DDBJ whole genome shotgun (WGS) entry which is preliminary data.</text>
</comment>
<keyword evidence="2" id="KW-1185">Reference proteome</keyword>
<gene>
    <name evidence="1" type="ORF">RPERSI_LOCUS26846</name>
</gene>
<feature type="non-terminal residue" evidence="1">
    <location>
        <position position="1"/>
    </location>
</feature>
<dbReference type="Proteomes" id="UP000789920">
    <property type="component" value="Unassembled WGS sequence"/>
</dbReference>
<evidence type="ECO:0000313" key="2">
    <source>
        <dbReference type="Proteomes" id="UP000789920"/>
    </source>
</evidence>
<dbReference type="EMBL" id="CAJVQC010092997">
    <property type="protein sequence ID" value="CAG8826921.1"/>
    <property type="molecule type" value="Genomic_DNA"/>
</dbReference>
<reference evidence="1" key="1">
    <citation type="submission" date="2021-06" db="EMBL/GenBank/DDBJ databases">
        <authorList>
            <person name="Kallberg Y."/>
            <person name="Tangrot J."/>
            <person name="Rosling A."/>
        </authorList>
    </citation>
    <scope>NUCLEOTIDE SEQUENCE</scope>
    <source>
        <strain evidence="1">MA461A</strain>
    </source>
</reference>